<dbReference type="EMBL" id="JAKWBL010000004">
    <property type="protein sequence ID" value="MCH5599606.1"/>
    <property type="molecule type" value="Genomic_DNA"/>
</dbReference>
<evidence type="ECO:0000313" key="2">
    <source>
        <dbReference type="Proteomes" id="UP001202248"/>
    </source>
</evidence>
<proteinExistence type="predicted"/>
<evidence type="ECO:0000313" key="1">
    <source>
        <dbReference type="EMBL" id="MCH5599606.1"/>
    </source>
</evidence>
<name>A0ABS9SMU6_9BACT</name>
<organism evidence="1 2">
    <name type="scientific">Niabella ginsengisoli</name>
    <dbReference type="NCBI Taxonomy" id="522298"/>
    <lineage>
        <taxon>Bacteria</taxon>
        <taxon>Pseudomonadati</taxon>
        <taxon>Bacteroidota</taxon>
        <taxon>Chitinophagia</taxon>
        <taxon>Chitinophagales</taxon>
        <taxon>Chitinophagaceae</taxon>
        <taxon>Niabella</taxon>
    </lineage>
</organism>
<dbReference type="Proteomes" id="UP001202248">
    <property type="component" value="Unassembled WGS sequence"/>
</dbReference>
<reference evidence="1 2" key="1">
    <citation type="submission" date="2022-02" db="EMBL/GenBank/DDBJ databases">
        <authorList>
            <person name="Min J."/>
        </authorList>
    </citation>
    <scope>NUCLEOTIDE SEQUENCE [LARGE SCALE GENOMIC DNA]</scope>
    <source>
        <strain evidence="1 2">GR10-1</strain>
    </source>
</reference>
<dbReference type="RefSeq" id="WP_240831646.1">
    <property type="nucleotide sequence ID" value="NZ_JAKWBL010000004.1"/>
</dbReference>
<keyword evidence="2" id="KW-1185">Reference proteome</keyword>
<gene>
    <name evidence="1" type="ORF">MKP09_17680</name>
</gene>
<sequence>MDPVGKGGEDFKLVATRYFEYIKSIYTTYKKIGEAKNEQERTKAADEMMNTIGGQEAVMANLQAAQTKFAADNHFTISSQ</sequence>
<accession>A0ABS9SMU6</accession>
<protein>
    <submittedName>
        <fullName evidence="1">Uncharacterized protein</fullName>
    </submittedName>
</protein>
<comment type="caution">
    <text evidence="1">The sequence shown here is derived from an EMBL/GenBank/DDBJ whole genome shotgun (WGS) entry which is preliminary data.</text>
</comment>